<sequence length="312" mass="33783">MTTTAYFAAGARLWPDYKPHLERAIAETGLDLDLITTAPDPEKVDFIIFAPGGDITDFSLYPNARAVLNLWAGVERIVTNPTLTQPLCRMVDPALTQGMVEWVTGHVLRYHLGIDQFILNQDGIWREGVAAPPARLRPVAMLGLGELGRACGQALAGLGFPVLGWGRSPREVPGIDCHSGEEGLETVLRQAQIVVTLLPLTRDTENLLDARRLGWLPDGAMIVNPGRGPLVDDDALLAALDTGKVGHATLDVFRQEPLPAAHPYWAHPRVTVTPHIAAATPPDTASVVVIENIARSLAGKPLLHLVDRERGY</sequence>
<dbReference type="RefSeq" id="WP_390261792.1">
    <property type="nucleotide sequence ID" value="NZ_JBHUGH010000009.1"/>
</dbReference>
<evidence type="ECO:0000259" key="3">
    <source>
        <dbReference type="Pfam" id="PF02826"/>
    </source>
</evidence>
<dbReference type="SUPFAM" id="SSF51735">
    <property type="entry name" value="NAD(P)-binding Rossmann-fold domains"/>
    <property type="match status" value="1"/>
</dbReference>
<reference evidence="5" key="1">
    <citation type="journal article" date="2019" name="Int. J. Syst. Evol. Microbiol.">
        <title>The Global Catalogue of Microorganisms (GCM) 10K type strain sequencing project: providing services to taxonomists for standard genome sequencing and annotation.</title>
        <authorList>
            <consortium name="The Broad Institute Genomics Platform"/>
            <consortium name="The Broad Institute Genome Sequencing Center for Infectious Disease"/>
            <person name="Wu L."/>
            <person name="Ma J."/>
        </authorList>
    </citation>
    <scope>NUCLEOTIDE SEQUENCE [LARGE SCALE GENOMIC DNA]</scope>
    <source>
        <strain evidence="5">CGMCC 4.7242</strain>
    </source>
</reference>
<keyword evidence="5" id="KW-1185">Reference proteome</keyword>
<keyword evidence="1" id="KW-0560">Oxidoreductase</keyword>
<proteinExistence type="predicted"/>
<dbReference type="Proteomes" id="UP001597353">
    <property type="component" value="Unassembled WGS sequence"/>
</dbReference>
<dbReference type="InterPro" id="IPR006140">
    <property type="entry name" value="D-isomer_DH_NAD-bd"/>
</dbReference>
<dbReference type="PANTHER" id="PTHR43333">
    <property type="entry name" value="2-HACID_DH_C DOMAIN-CONTAINING PROTEIN"/>
    <property type="match status" value="1"/>
</dbReference>
<evidence type="ECO:0000313" key="4">
    <source>
        <dbReference type="EMBL" id="MFD1912879.1"/>
    </source>
</evidence>
<dbReference type="CDD" id="cd12164">
    <property type="entry name" value="GDH_like_2"/>
    <property type="match status" value="1"/>
</dbReference>
<evidence type="ECO:0000256" key="1">
    <source>
        <dbReference type="ARBA" id="ARBA00023002"/>
    </source>
</evidence>
<keyword evidence="2" id="KW-0520">NAD</keyword>
<dbReference type="EMBL" id="JBHUGH010000009">
    <property type="protein sequence ID" value="MFD1912879.1"/>
    <property type="molecule type" value="Genomic_DNA"/>
</dbReference>
<dbReference type="Gene3D" id="3.40.50.720">
    <property type="entry name" value="NAD(P)-binding Rossmann-like Domain"/>
    <property type="match status" value="2"/>
</dbReference>
<dbReference type="PANTHER" id="PTHR43333:SF1">
    <property type="entry name" value="D-ISOMER SPECIFIC 2-HYDROXYACID DEHYDROGENASE NAD-BINDING DOMAIN-CONTAINING PROTEIN"/>
    <property type="match status" value="1"/>
</dbReference>
<evidence type="ECO:0000313" key="5">
    <source>
        <dbReference type="Proteomes" id="UP001597353"/>
    </source>
</evidence>
<dbReference type="PROSITE" id="PS00671">
    <property type="entry name" value="D_2_HYDROXYACID_DH_3"/>
    <property type="match status" value="1"/>
</dbReference>
<protein>
    <submittedName>
        <fullName evidence="4">2-hydroxyacid dehydrogenase</fullName>
    </submittedName>
</protein>
<dbReference type="InterPro" id="IPR029753">
    <property type="entry name" value="D-isomer_DH_CS"/>
</dbReference>
<comment type="caution">
    <text evidence="4">The sequence shown here is derived from an EMBL/GenBank/DDBJ whole genome shotgun (WGS) entry which is preliminary data.</text>
</comment>
<evidence type="ECO:0000256" key="2">
    <source>
        <dbReference type="ARBA" id="ARBA00023027"/>
    </source>
</evidence>
<dbReference type="InterPro" id="IPR036291">
    <property type="entry name" value="NAD(P)-bd_dom_sf"/>
</dbReference>
<organism evidence="4 5">
    <name type="scientific">Halodurantibacterium flavum</name>
    <dbReference type="NCBI Taxonomy" id="1382802"/>
    <lineage>
        <taxon>Bacteria</taxon>
        <taxon>Pseudomonadati</taxon>
        <taxon>Pseudomonadota</taxon>
        <taxon>Alphaproteobacteria</taxon>
        <taxon>Rhodobacterales</taxon>
        <taxon>Paracoccaceae</taxon>
        <taxon>Halodurantibacterium</taxon>
    </lineage>
</organism>
<gene>
    <name evidence="4" type="ORF">ACFSGJ_11725</name>
</gene>
<accession>A0ABW4S633</accession>
<name>A0ABW4S633_9RHOB</name>
<dbReference type="Pfam" id="PF02826">
    <property type="entry name" value="2-Hacid_dh_C"/>
    <property type="match status" value="1"/>
</dbReference>
<feature type="domain" description="D-isomer specific 2-hydroxyacid dehydrogenase NAD-binding" evidence="3">
    <location>
        <begin position="122"/>
        <end position="277"/>
    </location>
</feature>